<dbReference type="PANTHER" id="PTHR37482:SF1">
    <property type="entry name" value="OUTER MEMBRANE PROTEIN ASSEMBLY FACTOR BAME"/>
    <property type="match status" value="1"/>
</dbReference>
<evidence type="ECO:0000313" key="7">
    <source>
        <dbReference type="Proteomes" id="UP000326202"/>
    </source>
</evidence>
<dbReference type="GO" id="GO:0051205">
    <property type="term" value="P:protein insertion into membrane"/>
    <property type="evidence" value="ECO:0007669"/>
    <property type="project" value="TreeGrafter"/>
</dbReference>
<dbReference type="KEGG" id="htq:FRZ44_20700"/>
<dbReference type="InterPro" id="IPR037873">
    <property type="entry name" value="BamE-like"/>
</dbReference>
<organism evidence="6 7">
    <name type="scientific">Hypericibacter terrae</name>
    <dbReference type="NCBI Taxonomy" id="2602015"/>
    <lineage>
        <taxon>Bacteria</taxon>
        <taxon>Pseudomonadati</taxon>
        <taxon>Pseudomonadota</taxon>
        <taxon>Alphaproteobacteria</taxon>
        <taxon>Rhodospirillales</taxon>
        <taxon>Dongiaceae</taxon>
        <taxon>Hypericibacter</taxon>
    </lineage>
</organism>
<feature type="chain" id="PRO_5023856696" evidence="4">
    <location>
        <begin position="21"/>
        <end position="150"/>
    </location>
</feature>
<dbReference type="AlphaFoldDB" id="A0A5J6MJW5"/>
<evidence type="ECO:0000313" key="6">
    <source>
        <dbReference type="EMBL" id="QEX16775.1"/>
    </source>
</evidence>
<dbReference type="Gene3D" id="3.30.1450.10">
    <property type="match status" value="1"/>
</dbReference>
<dbReference type="InterPro" id="IPR026592">
    <property type="entry name" value="BamE"/>
</dbReference>
<dbReference type="PROSITE" id="PS51257">
    <property type="entry name" value="PROKAR_LIPOPROTEIN"/>
    <property type="match status" value="1"/>
</dbReference>
<sequence>MGNSRRLALSVASVIVATLAAGCSPTIDTRGNLPDPDQVLKVQPGVDTKNEVAQLLGSPSTTGTFNNDKWYYISTRTRSIAFLEPDIEDQQVLVVSFDKTGVVNDMKIIGLEDAKQITPSDRVTPTLGRHITILQQLLGNLGRFNKNPDQ</sequence>
<keyword evidence="2" id="KW-0472">Membrane</keyword>
<protein>
    <submittedName>
        <fullName evidence="6">Outer membrane protein assembly factor BamE</fullName>
    </submittedName>
</protein>
<dbReference type="Proteomes" id="UP000326202">
    <property type="component" value="Chromosome"/>
</dbReference>
<feature type="signal peptide" evidence="4">
    <location>
        <begin position="1"/>
        <end position="20"/>
    </location>
</feature>
<evidence type="ECO:0000256" key="2">
    <source>
        <dbReference type="ARBA" id="ARBA00023136"/>
    </source>
</evidence>
<evidence type="ECO:0000256" key="3">
    <source>
        <dbReference type="ARBA" id="ARBA00023237"/>
    </source>
</evidence>
<reference evidence="6 7" key="1">
    <citation type="submission" date="2019-08" db="EMBL/GenBank/DDBJ databases">
        <title>Hyperibacter terrae gen. nov., sp. nov. and Hyperibacter viscosus sp. nov., two new members in the family Rhodospirillaceae isolated from the rhizosphere of Hypericum perforatum.</title>
        <authorList>
            <person name="Noviana Z."/>
        </authorList>
    </citation>
    <scope>NUCLEOTIDE SEQUENCE [LARGE SCALE GENOMIC DNA]</scope>
    <source>
        <strain evidence="6 7">R5913</strain>
    </source>
</reference>
<evidence type="ECO:0000256" key="1">
    <source>
        <dbReference type="ARBA" id="ARBA00022729"/>
    </source>
</evidence>
<keyword evidence="1 4" id="KW-0732">Signal</keyword>
<name>A0A5J6MJW5_9PROT</name>
<dbReference type="GO" id="GO:1990063">
    <property type="term" value="C:Bam protein complex"/>
    <property type="evidence" value="ECO:0007669"/>
    <property type="project" value="TreeGrafter"/>
</dbReference>
<keyword evidence="7" id="KW-1185">Reference proteome</keyword>
<dbReference type="EMBL" id="CP042906">
    <property type="protein sequence ID" value="QEX16775.1"/>
    <property type="molecule type" value="Genomic_DNA"/>
</dbReference>
<dbReference type="GO" id="GO:0030674">
    <property type="term" value="F:protein-macromolecule adaptor activity"/>
    <property type="evidence" value="ECO:0007669"/>
    <property type="project" value="TreeGrafter"/>
</dbReference>
<accession>A0A5J6MJW5</accession>
<dbReference type="Pfam" id="PF04355">
    <property type="entry name" value="BamE"/>
    <property type="match status" value="1"/>
</dbReference>
<feature type="domain" description="Outer membrane protein assembly factor BamE" evidence="5">
    <location>
        <begin position="31"/>
        <end position="105"/>
    </location>
</feature>
<evidence type="ECO:0000256" key="4">
    <source>
        <dbReference type="SAM" id="SignalP"/>
    </source>
</evidence>
<keyword evidence="3" id="KW-0998">Cell outer membrane</keyword>
<gene>
    <name evidence="6" type="ORF">FRZ44_20700</name>
</gene>
<proteinExistence type="predicted"/>
<evidence type="ECO:0000259" key="5">
    <source>
        <dbReference type="Pfam" id="PF04355"/>
    </source>
</evidence>
<dbReference type="GO" id="GO:0043165">
    <property type="term" value="P:Gram-negative-bacterium-type cell outer membrane assembly"/>
    <property type="evidence" value="ECO:0007669"/>
    <property type="project" value="TreeGrafter"/>
</dbReference>
<dbReference type="PANTHER" id="PTHR37482">
    <property type="entry name" value="OUTER MEMBRANE PROTEIN ASSEMBLY FACTOR BAME"/>
    <property type="match status" value="1"/>
</dbReference>
<dbReference type="InterPro" id="IPR007450">
    <property type="entry name" value="BamE_dom"/>
</dbReference>
<dbReference type="RefSeq" id="WP_191908519.1">
    <property type="nucleotide sequence ID" value="NZ_CP042906.1"/>
</dbReference>